<dbReference type="GO" id="GO:0003676">
    <property type="term" value="F:nucleic acid binding"/>
    <property type="evidence" value="ECO:0007669"/>
    <property type="project" value="InterPro"/>
</dbReference>
<comment type="caution">
    <text evidence="8">The sequence shown here is derived from an EMBL/GenBank/DDBJ whole genome shotgun (WGS) entry which is preliminary data.</text>
</comment>
<comment type="similarity">
    <text evidence="2">Belongs to the eukaryotic/archaeal PrmC-related family.</text>
</comment>
<feature type="domain" description="Methyltransferase small" evidence="7">
    <location>
        <begin position="51"/>
        <end position="133"/>
    </location>
</feature>
<reference evidence="8" key="1">
    <citation type="submission" date="2021-12" db="EMBL/GenBank/DDBJ databases">
        <title>Prjna785345.</title>
        <authorList>
            <person name="Rujirawat T."/>
            <person name="Krajaejun T."/>
        </authorList>
    </citation>
    <scope>NUCLEOTIDE SEQUENCE</scope>
    <source>
        <strain evidence="8">Pi057C3</strain>
    </source>
</reference>
<dbReference type="EMBL" id="JAKCXM010000113">
    <property type="protein sequence ID" value="KAJ0402004.1"/>
    <property type="molecule type" value="Genomic_DNA"/>
</dbReference>
<dbReference type="SUPFAM" id="SSF53335">
    <property type="entry name" value="S-adenosyl-L-methionine-dependent methyltransferases"/>
    <property type="match status" value="1"/>
</dbReference>
<sequence length="224" mass="24888">MATNGPMSPAKMPEIEMDYSCDVYEPAEDTYLFLDALQDELPFIQALQPAICVEIGAGSGAVFTYLATELQRRGTLAMFLATDINVLATQVATRTAQLNGVHAFDLARMDLLRCYETRLERRVDVLLFNPPYVPTPSSEVGSTGIEAAWAGGIRGREVIDRLLPKIKDLLSPNGVFYMVVVIENKPKEIAVILARDGFTMTVVRSTRAKNERLSILKFTRQQNQ</sequence>
<organism evidence="8 9">
    <name type="scientific">Pythium insidiosum</name>
    <name type="common">Pythiosis disease agent</name>
    <dbReference type="NCBI Taxonomy" id="114742"/>
    <lineage>
        <taxon>Eukaryota</taxon>
        <taxon>Sar</taxon>
        <taxon>Stramenopiles</taxon>
        <taxon>Oomycota</taxon>
        <taxon>Peronosporomycetes</taxon>
        <taxon>Pythiales</taxon>
        <taxon>Pythiaceae</taxon>
        <taxon>Pythium</taxon>
    </lineage>
</organism>
<dbReference type="InterPro" id="IPR002052">
    <property type="entry name" value="DNA_methylase_N6_adenine_CS"/>
</dbReference>
<evidence type="ECO:0000313" key="9">
    <source>
        <dbReference type="Proteomes" id="UP001209570"/>
    </source>
</evidence>
<evidence type="ECO:0000256" key="1">
    <source>
        <dbReference type="ARBA" id="ARBA00004123"/>
    </source>
</evidence>
<dbReference type="NCBIfam" id="TIGR00537">
    <property type="entry name" value="hemK_rel_arch"/>
    <property type="match status" value="1"/>
</dbReference>
<dbReference type="PROSITE" id="PS00092">
    <property type="entry name" value="N6_MTASE"/>
    <property type="match status" value="1"/>
</dbReference>
<comment type="subcellular location">
    <subcellularLocation>
        <location evidence="1">Nucleus</location>
    </subcellularLocation>
</comment>
<evidence type="ECO:0000256" key="6">
    <source>
        <dbReference type="ARBA" id="ARBA00023242"/>
    </source>
</evidence>
<dbReference type="InterPro" id="IPR029063">
    <property type="entry name" value="SAM-dependent_MTases_sf"/>
</dbReference>
<dbReference type="GO" id="GO:0008757">
    <property type="term" value="F:S-adenosylmethionine-dependent methyltransferase activity"/>
    <property type="evidence" value="ECO:0007669"/>
    <property type="project" value="TreeGrafter"/>
</dbReference>
<dbReference type="GO" id="GO:0008276">
    <property type="term" value="F:protein methyltransferase activity"/>
    <property type="evidence" value="ECO:0007669"/>
    <property type="project" value="TreeGrafter"/>
</dbReference>
<evidence type="ECO:0000256" key="3">
    <source>
        <dbReference type="ARBA" id="ARBA00022603"/>
    </source>
</evidence>
<dbReference type="Proteomes" id="UP001209570">
    <property type="component" value="Unassembled WGS sequence"/>
</dbReference>
<keyword evidence="5" id="KW-0949">S-adenosyl-L-methionine</keyword>
<dbReference type="Gene3D" id="3.40.50.150">
    <property type="entry name" value="Vaccinia Virus protein VP39"/>
    <property type="match status" value="1"/>
</dbReference>
<dbReference type="GO" id="GO:0005634">
    <property type="term" value="C:nucleus"/>
    <property type="evidence" value="ECO:0007669"/>
    <property type="project" value="UniProtKB-SubCell"/>
</dbReference>
<accession>A0AAD5LI77</accession>
<dbReference type="FunFam" id="3.40.50.150:FF:000077">
    <property type="entry name" value="HemK methyltransferase family member 2"/>
    <property type="match status" value="1"/>
</dbReference>
<dbReference type="InterPro" id="IPR004557">
    <property type="entry name" value="PrmC-related"/>
</dbReference>
<keyword evidence="4" id="KW-0808">Transferase</keyword>
<evidence type="ECO:0000259" key="7">
    <source>
        <dbReference type="Pfam" id="PF05175"/>
    </source>
</evidence>
<dbReference type="InterPro" id="IPR052190">
    <property type="entry name" value="Euk-Arch_PrmC-MTase"/>
</dbReference>
<name>A0AAD5LI77_PYTIN</name>
<dbReference type="AlphaFoldDB" id="A0AAD5LI77"/>
<dbReference type="InterPro" id="IPR007848">
    <property type="entry name" value="Small_mtfrase_dom"/>
</dbReference>
<dbReference type="GO" id="GO:0032259">
    <property type="term" value="P:methylation"/>
    <property type="evidence" value="ECO:0007669"/>
    <property type="project" value="UniProtKB-KW"/>
</dbReference>
<evidence type="ECO:0000256" key="5">
    <source>
        <dbReference type="ARBA" id="ARBA00022691"/>
    </source>
</evidence>
<evidence type="ECO:0000313" key="8">
    <source>
        <dbReference type="EMBL" id="KAJ0402004.1"/>
    </source>
</evidence>
<dbReference type="PANTHER" id="PTHR45875">
    <property type="entry name" value="METHYLTRANSFERASE N6AMT1"/>
    <property type="match status" value="1"/>
</dbReference>
<dbReference type="PANTHER" id="PTHR45875:SF1">
    <property type="entry name" value="METHYLTRANSFERASE N6AMT1"/>
    <property type="match status" value="1"/>
</dbReference>
<proteinExistence type="inferred from homology"/>
<keyword evidence="3" id="KW-0489">Methyltransferase</keyword>
<keyword evidence="6" id="KW-0539">Nucleus</keyword>
<dbReference type="GO" id="GO:0035657">
    <property type="term" value="C:eRF1 methyltransferase complex"/>
    <property type="evidence" value="ECO:0007669"/>
    <property type="project" value="TreeGrafter"/>
</dbReference>
<dbReference type="Pfam" id="PF05175">
    <property type="entry name" value="MTS"/>
    <property type="match status" value="1"/>
</dbReference>
<gene>
    <name evidence="8" type="ORF">P43SY_006519</name>
</gene>
<evidence type="ECO:0000256" key="2">
    <source>
        <dbReference type="ARBA" id="ARBA00006149"/>
    </source>
</evidence>
<evidence type="ECO:0000256" key="4">
    <source>
        <dbReference type="ARBA" id="ARBA00022679"/>
    </source>
</evidence>
<keyword evidence="9" id="KW-1185">Reference proteome</keyword>
<protein>
    <recommendedName>
        <fullName evidence="7">Methyltransferase small domain-containing protein</fullName>
    </recommendedName>
</protein>
<dbReference type="CDD" id="cd02440">
    <property type="entry name" value="AdoMet_MTases"/>
    <property type="match status" value="1"/>
</dbReference>